<reference evidence="3 4" key="1">
    <citation type="journal article" date="2012" name="Science">
        <title>The Paleozoic origin of enzymatic lignin decomposition reconstructed from 31 fungal genomes.</title>
        <authorList>
            <person name="Floudas D."/>
            <person name="Binder M."/>
            <person name="Riley R."/>
            <person name="Barry K."/>
            <person name="Blanchette R.A."/>
            <person name="Henrissat B."/>
            <person name="Martinez A.T."/>
            <person name="Otillar R."/>
            <person name="Spatafora J.W."/>
            <person name="Yadav J.S."/>
            <person name="Aerts A."/>
            <person name="Benoit I."/>
            <person name="Boyd A."/>
            <person name="Carlson A."/>
            <person name="Copeland A."/>
            <person name="Coutinho P.M."/>
            <person name="de Vries R.P."/>
            <person name="Ferreira P."/>
            <person name="Findley K."/>
            <person name="Foster B."/>
            <person name="Gaskell J."/>
            <person name="Glotzer D."/>
            <person name="Gorecki P."/>
            <person name="Heitman J."/>
            <person name="Hesse C."/>
            <person name="Hori C."/>
            <person name="Igarashi K."/>
            <person name="Jurgens J.A."/>
            <person name="Kallen N."/>
            <person name="Kersten P."/>
            <person name="Kohler A."/>
            <person name="Kuees U."/>
            <person name="Kumar T.K.A."/>
            <person name="Kuo A."/>
            <person name="LaButti K."/>
            <person name="Larrondo L.F."/>
            <person name="Lindquist E."/>
            <person name="Ling A."/>
            <person name="Lombard V."/>
            <person name="Lucas S."/>
            <person name="Lundell T."/>
            <person name="Martin R."/>
            <person name="McLaughlin D.J."/>
            <person name="Morgenstern I."/>
            <person name="Morin E."/>
            <person name="Murat C."/>
            <person name="Nagy L.G."/>
            <person name="Nolan M."/>
            <person name="Ohm R.A."/>
            <person name="Patyshakuliyeva A."/>
            <person name="Rokas A."/>
            <person name="Ruiz-Duenas F.J."/>
            <person name="Sabat G."/>
            <person name="Salamov A."/>
            <person name="Samejima M."/>
            <person name="Schmutz J."/>
            <person name="Slot J.C."/>
            <person name="St John F."/>
            <person name="Stenlid J."/>
            <person name="Sun H."/>
            <person name="Sun S."/>
            <person name="Syed K."/>
            <person name="Tsang A."/>
            <person name="Wiebenga A."/>
            <person name="Young D."/>
            <person name="Pisabarro A."/>
            <person name="Eastwood D.C."/>
            <person name="Martin F."/>
            <person name="Cullen D."/>
            <person name="Grigoriev I.V."/>
            <person name="Hibbett D.S."/>
        </authorList>
    </citation>
    <scope>NUCLEOTIDE SEQUENCE</scope>
    <source>
        <strain evidence="4">FP-58527</strain>
    </source>
</reference>
<feature type="signal peptide" evidence="2">
    <location>
        <begin position="1"/>
        <end position="21"/>
    </location>
</feature>
<keyword evidence="2" id="KW-0732">Signal</keyword>
<evidence type="ECO:0000313" key="3">
    <source>
        <dbReference type="EMBL" id="EPT02331.1"/>
    </source>
</evidence>
<feature type="region of interest" description="Disordered" evidence="1">
    <location>
        <begin position="651"/>
        <end position="675"/>
    </location>
</feature>
<evidence type="ECO:0000256" key="1">
    <source>
        <dbReference type="SAM" id="MobiDB-lite"/>
    </source>
</evidence>
<name>S8FLV8_FOMSC</name>
<dbReference type="EMBL" id="KE504136">
    <property type="protein sequence ID" value="EPT02331.1"/>
    <property type="molecule type" value="Genomic_DNA"/>
</dbReference>
<protein>
    <submittedName>
        <fullName evidence="3">Uncharacterized protein</fullName>
    </submittedName>
</protein>
<dbReference type="AlphaFoldDB" id="S8FLV8"/>
<evidence type="ECO:0000256" key="2">
    <source>
        <dbReference type="SAM" id="SignalP"/>
    </source>
</evidence>
<feature type="chain" id="PRO_5004551158" evidence="2">
    <location>
        <begin position="22"/>
        <end position="675"/>
    </location>
</feature>
<proteinExistence type="predicted"/>
<evidence type="ECO:0000313" key="4">
    <source>
        <dbReference type="Proteomes" id="UP000015241"/>
    </source>
</evidence>
<dbReference type="HOGENOM" id="CLU_407111_0_0_1"/>
<organism evidence="3 4">
    <name type="scientific">Fomitopsis schrenkii</name>
    <name type="common">Brown rot fungus</name>
    <dbReference type="NCBI Taxonomy" id="2126942"/>
    <lineage>
        <taxon>Eukaryota</taxon>
        <taxon>Fungi</taxon>
        <taxon>Dikarya</taxon>
        <taxon>Basidiomycota</taxon>
        <taxon>Agaricomycotina</taxon>
        <taxon>Agaricomycetes</taxon>
        <taxon>Polyporales</taxon>
        <taxon>Fomitopsis</taxon>
    </lineage>
</organism>
<gene>
    <name evidence="3" type="ORF">FOMPIDRAFT_114552</name>
</gene>
<keyword evidence="4" id="KW-1185">Reference proteome</keyword>
<dbReference type="Proteomes" id="UP000015241">
    <property type="component" value="Unassembled WGS sequence"/>
</dbReference>
<sequence length="675" mass="75197">MIPIMVLFAFTLTTTILPVIAINCPYKSPISLWLCVALSLSEAGPRSVILGSSGVEAQHSSIVPPSPRPSLLRQLISFPQGVFIACGAFLIWLRQLVKSLLSIPVAETIFFHRRCLSQSWAIREQMWLSLNTPRQDGNPPDSKLSYRGYDVFMAFLETRPYILFGVSDASYRDGSSSETPANHIDFLLESTIPDSMLAISHVAQDLLKATLNRHGMKLIRQSNDHDNRWDFELAQLASVVFGSLRAVSTVPAAAAEAVKPFLDWCLEHKDELPQHWQANLSSRYLQFVLERSYDLCRGLRSVQSISRDHRDMLGYVLLGDFRTKLSSWGPDTTSDPSWESLCLLLQDSATVGSITENLVNGVFYTALKYLLARDIDQLDVEFRIHRFVLPFADAILLFSRHCDVTSLISESVLLPIIDYLRAKWQLVLQQTETCALVTIQLEHCILADAARTLLPGRLLVDWSEERMVYLRHTLVTPHIERGFYPSKASRRMTENERLLRLEMSFVVLASANIIEASSQNLFLSEENWQRVVSLAAEALESYVEAHGSQGTSMYTDVVETLIPQLRLELEALKNLGASNRSVFGLAMEETVDPAPNANQRDAPRLPVLVFDGDSQSLNSVEAGIVLESIQDSEAGDSNIANGAQTPATQLMALESPPPNNAEIASPTDRSIISEP</sequence>
<dbReference type="InParanoid" id="S8FLV8"/>
<accession>S8FLV8</accession>